<keyword evidence="1" id="KW-0732">Signal</keyword>
<reference evidence="2" key="1">
    <citation type="journal article" date="2020" name="mSystems">
        <title>Genome- and Community-Level Interaction Insights into Carbon Utilization and Element Cycling Functions of Hydrothermarchaeota in Hydrothermal Sediment.</title>
        <authorList>
            <person name="Zhou Z."/>
            <person name="Liu Y."/>
            <person name="Xu W."/>
            <person name="Pan J."/>
            <person name="Luo Z.H."/>
            <person name="Li M."/>
        </authorList>
    </citation>
    <scope>NUCLEOTIDE SEQUENCE [LARGE SCALE GENOMIC DNA]</scope>
    <source>
        <strain evidence="2">SpSt-265</strain>
        <strain evidence="3">SpSt-465</strain>
    </source>
</reference>
<evidence type="ECO:0000256" key="1">
    <source>
        <dbReference type="SAM" id="SignalP"/>
    </source>
</evidence>
<comment type="caution">
    <text evidence="2">The sequence shown here is derived from an EMBL/GenBank/DDBJ whole genome shotgun (WGS) entry which is preliminary data.</text>
</comment>
<feature type="chain" id="PRO_5039870577" description="PorV/PorQ family protein" evidence="1">
    <location>
        <begin position="22"/>
        <end position="366"/>
    </location>
</feature>
<sequence length="366" mass="40509">MKLRFWKVLFSLLAGGTGAFASVPVRNWWGEELSAEPSAIFLYPSKLTGYRGAAVFAGLGSSMLSEERTRLVYDQFENTIGEAAYADNISWSLHFGPFAGVYRWRGFGFGAGLTQVRDFSYQYLKEYLDDFYVKIGEDRVEQSGGIWTGALAVGYSPVSWLEIGAGGRYLYGQRRLELVHIRVPETSAVSLKSSIRGAGWQAGAGFVSRAGWRVDACYQSAIRSGSGDSDTIRKLPWCAGIAAELNVPGVLPARMLAEAKLSGWSEVDSGFRNVLSVRAGIEHRLLNRVRMSYGFGVDPLFSNSAVHRLLGRFGLGFDISRLRLDFNLQASREELDAGDFALPVEPADIRVYQDRIGLTLNFRYDI</sequence>
<protein>
    <recommendedName>
        <fullName evidence="4">PorV/PorQ family protein</fullName>
    </recommendedName>
</protein>
<dbReference type="EMBL" id="DSLG01000003">
    <property type="protein sequence ID" value="HEA86873.1"/>
    <property type="molecule type" value="Genomic_DNA"/>
</dbReference>
<name>A0A7C1NL52_UNCW3</name>
<gene>
    <name evidence="2" type="ORF">ENP94_02560</name>
    <name evidence="3" type="ORF">ENS16_01945</name>
</gene>
<dbReference type="EMBL" id="DSTU01000003">
    <property type="protein sequence ID" value="HFJ53438.1"/>
    <property type="molecule type" value="Genomic_DNA"/>
</dbReference>
<feature type="signal peptide" evidence="1">
    <location>
        <begin position="1"/>
        <end position="21"/>
    </location>
</feature>
<organism evidence="2">
    <name type="scientific">candidate division WOR-3 bacterium</name>
    <dbReference type="NCBI Taxonomy" id="2052148"/>
    <lineage>
        <taxon>Bacteria</taxon>
        <taxon>Bacteria division WOR-3</taxon>
    </lineage>
</organism>
<accession>A0A7C1NL52</accession>
<dbReference type="Gene3D" id="2.40.160.60">
    <property type="entry name" value="Outer membrane protein transport protein (OMPP1/FadL/TodX)"/>
    <property type="match status" value="1"/>
</dbReference>
<dbReference type="AlphaFoldDB" id="A0A7C1NL52"/>
<proteinExistence type="predicted"/>
<evidence type="ECO:0008006" key="4">
    <source>
        <dbReference type="Google" id="ProtNLM"/>
    </source>
</evidence>
<evidence type="ECO:0000313" key="3">
    <source>
        <dbReference type="EMBL" id="HFJ53438.1"/>
    </source>
</evidence>
<dbReference type="SUPFAM" id="SSF56935">
    <property type="entry name" value="Porins"/>
    <property type="match status" value="1"/>
</dbReference>
<evidence type="ECO:0000313" key="2">
    <source>
        <dbReference type="EMBL" id="HEA86873.1"/>
    </source>
</evidence>